<evidence type="ECO:0000313" key="2">
    <source>
        <dbReference type="Proteomes" id="UP001209317"/>
    </source>
</evidence>
<accession>A0AAE3ILJ8</accession>
<organism evidence="1 2">
    <name type="scientific">Haoranjiania flava</name>
    <dbReference type="NCBI Taxonomy" id="1856322"/>
    <lineage>
        <taxon>Bacteria</taxon>
        <taxon>Pseudomonadati</taxon>
        <taxon>Bacteroidota</taxon>
        <taxon>Chitinophagia</taxon>
        <taxon>Chitinophagales</taxon>
        <taxon>Chitinophagaceae</taxon>
        <taxon>Haoranjiania</taxon>
    </lineage>
</organism>
<dbReference type="EMBL" id="JAOTPL010000001">
    <property type="protein sequence ID" value="MCU7693171.1"/>
    <property type="molecule type" value="Genomic_DNA"/>
</dbReference>
<proteinExistence type="predicted"/>
<keyword evidence="2" id="KW-1185">Reference proteome</keyword>
<protein>
    <submittedName>
        <fullName evidence="1">Uncharacterized protein</fullName>
    </submittedName>
</protein>
<evidence type="ECO:0000313" key="1">
    <source>
        <dbReference type="EMBL" id="MCU7693171.1"/>
    </source>
</evidence>
<sequence>MNKGYSMWPLKTAAKRRTKNYIHEIAISKVAYQPRMNKGYSMWPLKTAAKRRTKNYIHEITIKIKNLYQPGMSIESKKWLFHVTIKKN</sequence>
<dbReference type="RefSeq" id="WP_263036659.1">
    <property type="nucleotide sequence ID" value="NZ_JAOTPL010000001.1"/>
</dbReference>
<dbReference type="AlphaFoldDB" id="A0AAE3ILJ8"/>
<reference evidence="1" key="1">
    <citation type="submission" date="2022-10" db="EMBL/GenBank/DDBJ databases">
        <authorList>
            <person name="Kim H.S."/>
            <person name="Kim J.-S."/>
            <person name="Suh M.K."/>
            <person name="Eom M.K."/>
            <person name="Lee J.-S."/>
        </authorList>
    </citation>
    <scope>NUCLEOTIDE SEQUENCE</scope>
    <source>
        <strain evidence="1">LIP-5</strain>
    </source>
</reference>
<name>A0AAE3ILJ8_9BACT</name>
<dbReference type="Proteomes" id="UP001209317">
    <property type="component" value="Unassembled WGS sequence"/>
</dbReference>
<gene>
    <name evidence="1" type="ORF">OD355_01430</name>
</gene>
<comment type="caution">
    <text evidence="1">The sequence shown here is derived from an EMBL/GenBank/DDBJ whole genome shotgun (WGS) entry which is preliminary data.</text>
</comment>